<feature type="coiled-coil region" evidence="1">
    <location>
        <begin position="224"/>
        <end position="251"/>
    </location>
</feature>
<dbReference type="GeneID" id="13393850"/>
<dbReference type="EMBL" id="CM001200">
    <property type="protein sequence ID" value="EGP87722.1"/>
    <property type="molecule type" value="Genomic_DNA"/>
</dbReference>
<protein>
    <submittedName>
        <fullName evidence="2">Uncharacterized protein</fullName>
    </submittedName>
</protein>
<dbReference type="AlphaFoldDB" id="F9XAS3"/>
<organism evidence="2 3">
    <name type="scientific">Zymoseptoria tritici (strain CBS 115943 / IPO323)</name>
    <name type="common">Speckled leaf blotch fungus</name>
    <name type="synonym">Septoria tritici</name>
    <dbReference type="NCBI Taxonomy" id="336722"/>
    <lineage>
        <taxon>Eukaryota</taxon>
        <taxon>Fungi</taxon>
        <taxon>Dikarya</taxon>
        <taxon>Ascomycota</taxon>
        <taxon>Pezizomycotina</taxon>
        <taxon>Dothideomycetes</taxon>
        <taxon>Dothideomycetidae</taxon>
        <taxon>Mycosphaerellales</taxon>
        <taxon>Mycosphaerellaceae</taxon>
        <taxon>Zymoseptoria</taxon>
    </lineage>
</organism>
<accession>F9XAS3</accession>
<reference evidence="2 3" key="1">
    <citation type="journal article" date="2011" name="PLoS Genet.">
        <title>Finished genome of the fungal wheat pathogen Mycosphaerella graminicola reveals dispensome structure, chromosome plasticity, and stealth pathogenesis.</title>
        <authorList>
            <person name="Goodwin S.B."/>
            <person name="Ben M'barek S."/>
            <person name="Dhillon B."/>
            <person name="Wittenberg A.H.J."/>
            <person name="Crane C.F."/>
            <person name="Hane J.K."/>
            <person name="Foster A.J."/>
            <person name="Van der Lee T.A.J."/>
            <person name="Grimwood J."/>
            <person name="Aerts A."/>
            <person name="Antoniw J."/>
            <person name="Bailey A."/>
            <person name="Bluhm B."/>
            <person name="Bowler J."/>
            <person name="Bristow J."/>
            <person name="van der Burgt A."/>
            <person name="Canto-Canche B."/>
            <person name="Churchill A.C.L."/>
            <person name="Conde-Ferraez L."/>
            <person name="Cools H.J."/>
            <person name="Coutinho P.M."/>
            <person name="Csukai M."/>
            <person name="Dehal P."/>
            <person name="De Wit P."/>
            <person name="Donzelli B."/>
            <person name="van de Geest H.C."/>
            <person name="van Ham R.C.H.J."/>
            <person name="Hammond-Kosack K.E."/>
            <person name="Henrissat B."/>
            <person name="Kilian A."/>
            <person name="Kobayashi A.K."/>
            <person name="Koopmann E."/>
            <person name="Kourmpetis Y."/>
            <person name="Kuzniar A."/>
            <person name="Lindquist E."/>
            <person name="Lombard V."/>
            <person name="Maliepaard C."/>
            <person name="Martins N."/>
            <person name="Mehrabi R."/>
            <person name="Nap J.P.H."/>
            <person name="Ponomarenko A."/>
            <person name="Rudd J.J."/>
            <person name="Salamov A."/>
            <person name="Schmutz J."/>
            <person name="Schouten H.J."/>
            <person name="Shapiro H."/>
            <person name="Stergiopoulos I."/>
            <person name="Torriani S.F.F."/>
            <person name="Tu H."/>
            <person name="de Vries R.P."/>
            <person name="Waalwijk C."/>
            <person name="Ware S.B."/>
            <person name="Wiebenga A."/>
            <person name="Zwiers L.-H."/>
            <person name="Oliver R.P."/>
            <person name="Grigoriev I.V."/>
            <person name="Kema G.H.J."/>
        </authorList>
    </citation>
    <scope>NUCLEOTIDE SEQUENCE [LARGE SCALE GENOMIC DNA]</scope>
    <source>
        <strain evidence="3">CBS 115943 / IPO323</strain>
    </source>
</reference>
<dbReference type="OrthoDB" id="10364143at2759"/>
<keyword evidence="1" id="KW-0175">Coiled coil</keyword>
<sequence>MFLQLCEIVYLYIIAPLTEGVSESFMTTMRTGYWKAVKTMVYVQPLLVALTPRLGGLGDIPFLGFRGGSEDNDVAALMISRIAGAESNVSKFSQQISHSSMSDSTSALNIARLSRDGRGNSTYLKTPVRKRDPNDTILLGQAIEAEQTAFAYMRASAQIMHEAMENNGITSAELRQAKLHSKRLATTGELLHRLSDAIIVGTSVPFDYKRLDPRESILWKDEEIVEMTRAIEELNRNVTAAEAEAEEKRGLM</sequence>
<evidence type="ECO:0000256" key="1">
    <source>
        <dbReference type="SAM" id="Coils"/>
    </source>
</evidence>
<evidence type="ECO:0000313" key="2">
    <source>
        <dbReference type="EMBL" id="EGP87722.1"/>
    </source>
</evidence>
<dbReference type="Proteomes" id="UP000008062">
    <property type="component" value="Chromosome 5"/>
</dbReference>
<keyword evidence="3" id="KW-1185">Reference proteome</keyword>
<dbReference type="RefSeq" id="XP_003852746.1">
    <property type="nucleotide sequence ID" value="XM_003852698.1"/>
</dbReference>
<gene>
    <name evidence="2" type="ORF">MYCGRDRAFT_109370</name>
</gene>
<dbReference type="HOGENOM" id="CLU_1103514_0_0_1"/>
<dbReference type="KEGG" id="ztr:MYCGRDRAFT_109370"/>
<proteinExistence type="predicted"/>
<name>F9XAS3_ZYMTI</name>
<dbReference type="InParanoid" id="F9XAS3"/>
<evidence type="ECO:0000313" key="3">
    <source>
        <dbReference type="Proteomes" id="UP000008062"/>
    </source>
</evidence>